<evidence type="ECO:0000313" key="1">
    <source>
        <dbReference type="EMBL" id="MDQ6598019.1"/>
    </source>
</evidence>
<name>A0AA90TTP5_9BACI</name>
<protein>
    <submittedName>
        <fullName evidence="1">Uncharacterized protein</fullName>
    </submittedName>
</protein>
<evidence type="ECO:0000313" key="2">
    <source>
        <dbReference type="Proteomes" id="UP001178888"/>
    </source>
</evidence>
<sequence length="52" mass="5800">MKQIEENNPNAKTVTINGYKGNLIKWGNDGEVDFKGEIVTGGLLQWTQEGTY</sequence>
<keyword evidence="2" id="KW-1185">Reference proteome</keyword>
<gene>
    <name evidence="1" type="ORF">RCG21_16930</name>
</gene>
<dbReference type="AlphaFoldDB" id="A0AA90TTP5"/>
<proteinExistence type="predicted"/>
<comment type="caution">
    <text evidence="1">The sequence shown here is derived from an EMBL/GenBank/DDBJ whole genome shotgun (WGS) entry which is preliminary data.</text>
</comment>
<dbReference type="EMBL" id="JAVGVR010000001">
    <property type="protein sequence ID" value="MDQ6598019.1"/>
    <property type="molecule type" value="Genomic_DNA"/>
</dbReference>
<organism evidence="1 2">
    <name type="scientific">Bacillus salipaludis</name>
    <dbReference type="NCBI Taxonomy" id="2547811"/>
    <lineage>
        <taxon>Bacteria</taxon>
        <taxon>Bacillati</taxon>
        <taxon>Bacillota</taxon>
        <taxon>Bacilli</taxon>
        <taxon>Bacillales</taxon>
        <taxon>Bacillaceae</taxon>
        <taxon>Bacillus</taxon>
    </lineage>
</organism>
<reference evidence="1" key="1">
    <citation type="submission" date="2023-08" db="EMBL/GenBank/DDBJ databases">
        <title>Nitrogen cycling bacteria in agricultural field soils.</title>
        <authorList>
            <person name="Jang J."/>
        </authorList>
    </citation>
    <scope>NUCLEOTIDE SEQUENCE</scope>
    <source>
        <strain evidence="1">PS3-36</strain>
    </source>
</reference>
<dbReference type="RefSeq" id="WP_165976419.1">
    <property type="nucleotide sequence ID" value="NZ_JAVGVR010000001.1"/>
</dbReference>
<accession>A0AA90TTP5</accession>
<dbReference type="Proteomes" id="UP001178888">
    <property type="component" value="Unassembled WGS sequence"/>
</dbReference>